<organism evidence="2 3">
    <name type="scientific">Cyclocybe aegerita</name>
    <name type="common">Black poplar mushroom</name>
    <name type="synonym">Agrocybe aegerita</name>
    <dbReference type="NCBI Taxonomy" id="1973307"/>
    <lineage>
        <taxon>Eukaryota</taxon>
        <taxon>Fungi</taxon>
        <taxon>Dikarya</taxon>
        <taxon>Basidiomycota</taxon>
        <taxon>Agaricomycotina</taxon>
        <taxon>Agaricomycetes</taxon>
        <taxon>Agaricomycetidae</taxon>
        <taxon>Agaricales</taxon>
        <taxon>Agaricineae</taxon>
        <taxon>Bolbitiaceae</taxon>
        <taxon>Cyclocybe</taxon>
    </lineage>
</organism>
<feature type="compositionally biased region" description="Basic and acidic residues" evidence="1">
    <location>
        <begin position="38"/>
        <end position="48"/>
    </location>
</feature>
<keyword evidence="3" id="KW-1185">Reference proteome</keyword>
<feature type="compositionally biased region" description="Polar residues" evidence="1">
    <location>
        <begin position="1"/>
        <end position="16"/>
    </location>
</feature>
<feature type="region of interest" description="Disordered" evidence="1">
    <location>
        <begin position="234"/>
        <end position="257"/>
    </location>
</feature>
<feature type="compositionally biased region" description="Polar residues" evidence="1">
    <location>
        <begin position="246"/>
        <end position="256"/>
    </location>
</feature>
<name>A0A8S0X2N0_CYCAE</name>
<feature type="region of interest" description="Disordered" evidence="1">
    <location>
        <begin position="1"/>
        <end position="92"/>
    </location>
</feature>
<gene>
    <name evidence="2" type="ORF">AAE3_LOCUS7486</name>
</gene>
<proteinExistence type="predicted"/>
<evidence type="ECO:0000313" key="2">
    <source>
        <dbReference type="EMBL" id="CAA7265252.1"/>
    </source>
</evidence>
<comment type="caution">
    <text evidence="2">The sequence shown here is derived from an EMBL/GenBank/DDBJ whole genome shotgun (WGS) entry which is preliminary data.</text>
</comment>
<protein>
    <submittedName>
        <fullName evidence="2">Uncharacterized protein</fullName>
    </submittedName>
</protein>
<evidence type="ECO:0000256" key="1">
    <source>
        <dbReference type="SAM" id="MobiDB-lite"/>
    </source>
</evidence>
<dbReference type="AlphaFoldDB" id="A0A8S0X2N0"/>
<reference evidence="2 3" key="1">
    <citation type="submission" date="2020-01" db="EMBL/GenBank/DDBJ databases">
        <authorList>
            <person name="Gupta K D."/>
        </authorList>
    </citation>
    <scope>NUCLEOTIDE SEQUENCE [LARGE SCALE GENOMIC DNA]</scope>
</reference>
<dbReference type="Proteomes" id="UP000467700">
    <property type="component" value="Unassembled WGS sequence"/>
</dbReference>
<accession>A0A8S0X2N0</accession>
<dbReference type="EMBL" id="CACVBS010000047">
    <property type="protein sequence ID" value="CAA7265252.1"/>
    <property type="molecule type" value="Genomic_DNA"/>
</dbReference>
<sequence>MSPTRTQGRLSVQFSVSFDPAAPMYTNTHTKHKGGPPDQRKQKAKDDNGLSPKKKNSSSSAPPGPSAKQTTSTTKRSVSAKKATKQSAPKTPKLKDETFTIILLSVNNLDNNGFLFTPNQNELTALLDMELIKKLTLSPSARPHEVDAAIRGLFPLHPFVLAEDLWGWCLLQVEAHKGQSPRLIPSILRSGENIYADTFNWASTLKHPQQPTLKKVVYITLCRGAARFPLSTDEVNSGREMDSESENGNEAVSNVMNDAPEPKFTAEMNMTDSGACQQDDNLFVYNYGSQSPDQKEGPSLYHEDKYQHLKATVDDKYFDVEKDICDMRIAVVACLLCNIAEPYPPPSCGGRRAIVSCDPNNMAVLHGELNDSLPLLDFLKDTQQIHHGPYGIRPVVIFLALKYAAAVDSVINNIDRLVCAFCYTIPCSLWDPANFQLFCLIYNKKKQTFGEALSEDRFHILKLPDLDQCQSNELTNILAEDFGAWKLSGIPPSKLLSGPDSLNGLLEDVVEPFLDSCPTFSPDYSLKFLIFLDFFHALTATVEPPVSARKI</sequence>
<evidence type="ECO:0000313" key="3">
    <source>
        <dbReference type="Proteomes" id="UP000467700"/>
    </source>
</evidence>
<dbReference type="OrthoDB" id="3067341at2759"/>